<keyword evidence="6 11" id="KW-0812">Transmembrane</keyword>
<comment type="similarity">
    <text evidence="3">Belongs to the PIGG/PIGN/PIGO family. PIGG subfamily.</text>
</comment>
<dbReference type="UniPathway" id="UPA00196"/>
<feature type="transmembrane region" description="Helical" evidence="11">
    <location>
        <begin position="980"/>
        <end position="997"/>
    </location>
</feature>
<dbReference type="InterPro" id="IPR039527">
    <property type="entry name" value="PIGG/GPI7"/>
</dbReference>
<evidence type="ECO:0000256" key="11">
    <source>
        <dbReference type="SAM" id="Phobius"/>
    </source>
</evidence>
<keyword evidence="9 11" id="KW-0472">Membrane</keyword>
<keyword evidence="8 11" id="KW-1133">Transmembrane helix</keyword>
<feature type="transmembrane region" description="Helical" evidence="11">
    <location>
        <begin position="891"/>
        <end position="908"/>
    </location>
</feature>
<evidence type="ECO:0000256" key="4">
    <source>
        <dbReference type="ARBA" id="ARBA00022502"/>
    </source>
</evidence>
<comment type="pathway">
    <text evidence="2">Glycolipid biosynthesis; glycosylphosphatidylinositol-anchor biosynthesis.</text>
</comment>
<gene>
    <name evidence="13" type="ORF">SFRICE_002868</name>
</gene>
<evidence type="ECO:0000256" key="6">
    <source>
        <dbReference type="ARBA" id="ARBA00022692"/>
    </source>
</evidence>
<dbReference type="InterPro" id="IPR002591">
    <property type="entry name" value="Phosphodiest/P_Trfase"/>
</dbReference>
<evidence type="ECO:0000256" key="3">
    <source>
        <dbReference type="ARBA" id="ARBA00005315"/>
    </source>
</evidence>
<evidence type="ECO:0000313" key="13">
    <source>
        <dbReference type="EMBL" id="SOQ36237.1"/>
    </source>
</evidence>
<feature type="transmembrane region" description="Helical" evidence="11">
    <location>
        <begin position="693"/>
        <end position="711"/>
    </location>
</feature>
<proteinExistence type="inferred from homology"/>
<feature type="transmembrane region" description="Helical" evidence="11">
    <location>
        <begin position="763"/>
        <end position="782"/>
    </location>
</feature>
<feature type="transmembrane region" description="Helical" evidence="11">
    <location>
        <begin position="723"/>
        <end position="741"/>
    </location>
</feature>
<dbReference type="InterPro" id="IPR017850">
    <property type="entry name" value="Alkaline_phosphatase_core_sf"/>
</dbReference>
<feature type="transmembrane region" description="Helical" evidence="11">
    <location>
        <begin position="535"/>
        <end position="555"/>
    </location>
</feature>
<keyword evidence="10" id="KW-0325">Glycoprotein</keyword>
<dbReference type="CDD" id="cd16024">
    <property type="entry name" value="GPI_EPT_2"/>
    <property type="match status" value="1"/>
</dbReference>
<feature type="transmembrane region" description="Helical" evidence="11">
    <location>
        <begin position="941"/>
        <end position="959"/>
    </location>
</feature>
<dbReference type="Gene3D" id="3.40.720.10">
    <property type="entry name" value="Alkaline Phosphatase, subunit A"/>
    <property type="match status" value="1"/>
</dbReference>
<accession>A0A2H1V5Z2</accession>
<organism evidence="13">
    <name type="scientific">Spodoptera frugiperda</name>
    <name type="common">Fall armyworm</name>
    <dbReference type="NCBI Taxonomy" id="7108"/>
    <lineage>
        <taxon>Eukaryota</taxon>
        <taxon>Metazoa</taxon>
        <taxon>Ecdysozoa</taxon>
        <taxon>Arthropoda</taxon>
        <taxon>Hexapoda</taxon>
        <taxon>Insecta</taxon>
        <taxon>Pterygota</taxon>
        <taxon>Neoptera</taxon>
        <taxon>Endopterygota</taxon>
        <taxon>Lepidoptera</taxon>
        <taxon>Glossata</taxon>
        <taxon>Ditrysia</taxon>
        <taxon>Noctuoidea</taxon>
        <taxon>Noctuidae</taxon>
        <taxon>Amphipyrinae</taxon>
        <taxon>Spodoptera</taxon>
    </lineage>
</organism>
<evidence type="ECO:0000256" key="10">
    <source>
        <dbReference type="ARBA" id="ARBA00023180"/>
    </source>
</evidence>
<dbReference type="EMBL" id="ODYU01000850">
    <property type="protein sequence ID" value="SOQ36237.1"/>
    <property type="molecule type" value="Genomic_DNA"/>
</dbReference>
<evidence type="ECO:0000256" key="9">
    <source>
        <dbReference type="ARBA" id="ARBA00023136"/>
    </source>
</evidence>
<feature type="transmembrane region" description="Helical" evidence="11">
    <location>
        <begin position="500"/>
        <end position="523"/>
    </location>
</feature>
<dbReference type="Pfam" id="PF01663">
    <property type="entry name" value="Phosphodiest"/>
    <property type="match status" value="1"/>
</dbReference>
<name>A0A2H1V5Z2_SPOFR</name>
<dbReference type="PANTHER" id="PTHR23072:SF0">
    <property type="entry name" value="GPI ETHANOLAMINE PHOSPHATE TRANSFERASE 2"/>
    <property type="match status" value="1"/>
</dbReference>
<dbReference type="PANTHER" id="PTHR23072">
    <property type="entry name" value="PHOSPHATIDYLINOSITOL GLYCAN-RELATED"/>
    <property type="match status" value="1"/>
</dbReference>
<keyword evidence="4" id="KW-0337">GPI-anchor biosynthesis</keyword>
<feature type="transmembrane region" description="Helical" evidence="11">
    <location>
        <begin position="12"/>
        <end position="30"/>
    </location>
</feature>
<dbReference type="AlphaFoldDB" id="A0A2H1V5Z2"/>
<feature type="transmembrane region" description="Helical" evidence="11">
    <location>
        <begin position="567"/>
        <end position="590"/>
    </location>
</feature>
<dbReference type="GO" id="GO:0006506">
    <property type="term" value="P:GPI anchor biosynthetic process"/>
    <property type="evidence" value="ECO:0007669"/>
    <property type="project" value="UniProtKB-UniPathway"/>
</dbReference>
<feature type="transmembrane region" description="Helical" evidence="11">
    <location>
        <begin position="1017"/>
        <end position="1042"/>
    </location>
</feature>
<dbReference type="InterPro" id="IPR045687">
    <property type="entry name" value="PIGG/GPI7_C"/>
</dbReference>
<evidence type="ECO:0000259" key="12">
    <source>
        <dbReference type="Pfam" id="PF19316"/>
    </source>
</evidence>
<comment type="subcellular location">
    <subcellularLocation>
        <location evidence="1">Endoplasmic reticulum membrane</location>
        <topology evidence="1">Multi-pass membrane protein</topology>
    </subcellularLocation>
</comment>
<dbReference type="SUPFAM" id="SSF53649">
    <property type="entry name" value="Alkaline phosphatase-like"/>
    <property type="match status" value="1"/>
</dbReference>
<sequence>MLPWIQHRWTGLCLLVAALATLMLFLYGFFPLKYHSGRMSHMDDLPNFIEGVSIDGQQVYSSGENSVVLMVIDGLRYDFVTEEYMPYTGQLLKNKSACIYVSVAEPPTVTMPRIKSPERKKEKAQWRRTINFWRDIFASKHSVGRPPARWSNDICKAMMTGSVSTFADVALNFGAPAVRGDSVLRVANARGRRTVMYGDDTWLRLFPGLWSEYDGTTSFYVTDYTEVDNNVTRHLDKVLTPGENKKPTFDFLVLHYLGLDHIGHLEGARSPKIKPKLREMDEIVKKIFTAMQTWDRTGVLIVCGDHGMRDAGGHGGATPSEVLVPLVLARSSDFECPHPLGPGPTVAQVDVAPSVAWLLGAPPPGDSGGRLLPALLPQDPRQHLYLLHVLSSHAVKQDIPTNTEFYKQFQRAEQQFAHYLATGQQSAAKIAKEFYEESLAKMSEYLTQTKTEFDLFAIGVAIVLLYAIAISLLLVTLYSLQPDTRRKTSITSRSHQRSSIGSMIAFLVIFCICSAILITSCFITETKSQLCNFESFWVLGLFAASSMFTITYFLIKTGIERIKDLSLLNELNAIDMLLIGATLFHCWSFFGTSFIEEEHMTWYFFWNTLMFFVLVRTVVILLMYLSKKLTGATEVQEKPELQQRMSAVGVGILPKWVLLIALHRYLRTMNQTGDRWLFLPDTADWLNAPENVFYLQAHLVVGTIGTLVICLRNLRFLNNVKHIQSMLTIAAVVCVLCYRIASNTLETPIDDIKTWDPVKIVDVFWAILIAQFLLEIVSYIGILKSCGLQPTRNNQSANKFEYSKPKAKSEDYFYDNLMEEPWNVEEVKLNLVRGLSHLMLNDLMLIVCLLMRPHNVVMVPSVFVTCVLTSQCMDHKLLDSKSGKKTEVADILSRTLVHMWIGILFFFYQGNSNSLSSVDLGSGYVGLREYCPVRVALRMGLHAYAGPAIAGAALFATIARHSETWDTYLQAIWRSTNILAAHRVYCVVVYCVIATIFRDHLFVWSVFSPKLLYDFVATIFSLQALATIAQLQFLAHTTNYLARIFTYKSRL</sequence>
<evidence type="ECO:0000256" key="1">
    <source>
        <dbReference type="ARBA" id="ARBA00004477"/>
    </source>
</evidence>
<feature type="transmembrane region" description="Helical" evidence="11">
    <location>
        <begin position="455"/>
        <end position="480"/>
    </location>
</feature>
<reference evidence="13" key="1">
    <citation type="submission" date="2016-07" db="EMBL/GenBank/DDBJ databases">
        <authorList>
            <person name="Bretaudeau A."/>
        </authorList>
    </citation>
    <scope>NUCLEOTIDE SEQUENCE</scope>
    <source>
        <strain evidence="13">Rice</strain>
        <tissue evidence="13">Whole body</tissue>
    </source>
</reference>
<protein>
    <submittedName>
        <fullName evidence="13">SFRICE_002868</fullName>
    </submittedName>
</protein>
<dbReference type="GO" id="GO:0005789">
    <property type="term" value="C:endoplasmic reticulum membrane"/>
    <property type="evidence" value="ECO:0007669"/>
    <property type="project" value="UniProtKB-SubCell"/>
</dbReference>
<evidence type="ECO:0000256" key="8">
    <source>
        <dbReference type="ARBA" id="ARBA00022989"/>
    </source>
</evidence>
<dbReference type="Pfam" id="PF19316">
    <property type="entry name" value="PIGO_PIGG"/>
    <property type="match status" value="1"/>
</dbReference>
<evidence type="ECO:0000256" key="5">
    <source>
        <dbReference type="ARBA" id="ARBA00022679"/>
    </source>
</evidence>
<dbReference type="GO" id="GO:0051267">
    <property type="term" value="F:CP2 mannose-ethanolamine phosphotransferase activity"/>
    <property type="evidence" value="ECO:0007669"/>
    <property type="project" value="TreeGrafter"/>
</dbReference>
<feature type="transmembrane region" description="Helical" evidence="11">
    <location>
        <begin position="602"/>
        <end position="625"/>
    </location>
</feature>
<feature type="transmembrane region" description="Helical" evidence="11">
    <location>
        <begin position="646"/>
        <end position="666"/>
    </location>
</feature>
<feature type="domain" description="GPI ethanolamine phosphate transferase 2 C-terminal" evidence="12">
    <location>
        <begin position="889"/>
        <end position="1020"/>
    </location>
</feature>
<dbReference type="InterPro" id="IPR037674">
    <property type="entry name" value="PIG-G_N"/>
</dbReference>
<keyword evidence="5" id="KW-0808">Transferase</keyword>
<keyword evidence="7" id="KW-0256">Endoplasmic reticulum</keyword>
<evidence type="ECO:0000256" key="7">
    <source>
        <dbReference type="ARBA" id="ARBA00022824"/>
    </source>
</evidence>
<evidence type="ECO:0000256" key="2">
    <source>
        <dbReference type="ARBA" id="ARBA00004687"/>
    </source>
</evidence>